<proteinExistence type="predicted"/>
<accession>A0A011UTA2</accession>
<reference evidence="2 3" key="1">
    <citation type="submission" date="2014-02" db="EMBL/GenBank/DDBJ databases">
        <title>Aquamicrobium defluvii Genome sequencing.</title>
        <authorList>
            <person name="Wang X."/>
        </authorList>
    </citation>
    <scope>NUCLEOTIDE SEQUENCE [LARGE SCALE GENOMIC DNA]</scope>
    <source>
        <strain evidence="2 3">W13Z1</strain>
    </source>
</reference>
<feature type="region of interest" description="Disordered" evidence="1">
    <location>
        <begin position="67"/>
        <end position="87"/>
    </location>
</feature>
<organism evidence="2 3">
    <name type="scientific">Aquamicrobium defluvii</name>
    <dbReference type="NCBI Taxonomy" id="69279"/>
    <lineage>
        <taxon>Bacteria</taxon>
        <taxon>Pseudomonadati</taxon>
        <taxon>Pseudomonadota</taxon>
        <taxon>Alphaproteobacteria</taxon>
        <taxon>Hyphomicrobiales</taxon>
        <taxon>Phyllobacteriaceae</taxon>
        <taxon>Aquamicrobium</taxon>
    </lineage>
</organism>
<evidence type="ECO:0000313" key="3">
    <source>
        <dbReference type="Proteomes" id="UP000019849"/>
    </source>
</evidence>
<gene>
    <name evidence="2" type="ORF">BG36_22440</name>
</gene>
<dbReference type="HOGENOM" id="CLU_2204587_0_0_5"/>
<comment type="caution">
    <text evidence="2">The sequence shown here is derived from an EMBL/GenBank/DDBJ whole genome shotgun (WGS) entry which is preliminary data.</text>
</comment>
<sequence>MPPIAVGDADDDAFGNVRMLIDRLLDGARINVEDPLSIMSFLRSVRKAKPSLFMWPTSPVMNQPSLNEAADSSGRFQQPGKRLGPRILISPVRPDASTRCGSFMSTT</sequence>
<evidence type="ECO:0000313" key="2">
    <source>
        <dbReference type="EMBL" id="EXL09476.1"/>
    </source>
</evidence>
<dbReference type="EMBL" id="JENY01000007">
    <property type="protein sequence ID" value="EXL09476.1"/>
    <property type="molecule type" value="Genomic_DNA"/>
</dbReference>
<dbReference type="Proteomes" id="UP000019849">
    <property type="component" value="Unassembled WGS sequence"/>
</dbReference>
<name>A0A011UTA2_9HYPH</name>
<dbReference type="AlphaFoldDB" id="A0A011UTA2"/>
<evidence type="ECO:0000256" key="1">
    <source>
        <dbReference type="SAM" id="MobiDB-lite"/>
    </source>
</evidence>
<protein>
    <submittedName>
        <fullName evidence="2">Uncharacterized protein</fullName>
    </submittedName>
</protein>